<evidence type="ECO:0000256" key="3">
    <source>
        <dbReference type="ARBA" id="ARBA00022679"/>
    </source>
</evidence>
<dbReference type="AlphaFoldDB" id="A0A553IBN2"/>
<evidence type="ECO:0000259" key="7">
    <source>
        <dbReference type="PROSITE" id="PS50089"/>
    </source>
</evidence>
<keyword evidence="3" id="KW-0808">Transferase</keyword>
<dbReference type="EMBL" id="VFLP01000005">
    <property type="protein sequence ID" value="TRX97602.1"/>
    <property type="molecule type" value="Genomic_DNA"/>
</dbReference>
<dbReference type="Gene3D" id="3.30.40.10">
    <property type="entry name" value="Zinc/RING finger domain, C3HC4 (zinc finger)"/>
    <property type="match status" value="1"/>
</dbReference>
<dbReference type="PANTHER" id="PTHR46077">
    <property type="entry name" value="E3 UBIQUITIN-PROTEIN LIGASE TOPORS"/>
    <property type="match status" value="1"/>
</dbReference>
<organism evidence="8 9">
    <name type="scientific">Xylaria flabelliformis</name>
    <dbReference type="NCBI Taxonomy" id="2512241"/>
    <lineage>
        <taxon>Eukaryota</taxon>
        <taxon>Fungi</taxon>
        <taxon>Dikarya</taxon>
        <taxon>Ascomycota</taxon>
        <taxon>Pezizomycotina</taxon>
        <taxon>Sordariomycetes</taxon>
        <taxon>Xylariomycetidae</taxon>
        <taxon>Xylariales</taxon>
        <taxon>Xylariaceae</taxon>
        <taxon>Xylaria</taxon>
    </lineage>
</organism>
<protein>
    <recommendedName>
        <fullName evidence="2">RING-type E3 ubiquitin transferase</fullName>
        <ecNumber evidence="2">2.3.2.27</ecNumber>
    </recommendedName>
</protein>
<keyword evidence="6" id="KW-0863">Zinc-finger</keyword>
<accession>A0A553IBN2</accession>
<dbReference type="OrthoDB" id="444265at2759"/>
<comment type="caution">
    <text evidence="8">The sequence shown here is derived from an EMBL/GenBank/DDBJ whole genome shotgun (WGS) entry which is preliminary data.</text>
</comment>
<evidence type="ECO:0000256" key="5">
    <source>
        <dbReference type="ARBA" id="ARBA00023163"/>
    </source>
</evidence>
<evidence type="ECO:0000313" key="9">
    <source>
        <dbReference type="Proteomes" id="UP000319160"/>
    </source>
</evidence>
<keyword evidence="5" id="KW-0804">Transcription</keyword>
<evidence type="ECO:0000256" key="6">
    <source>
        <dbReference type="PROSITE-ProRule" id="PRU00175"/>
    </source>
</evidence>
<dbReference type="PROSITE" id="PS50089">
    <property type="entry name" value="ZF_RING_2"/>
    <property type="match status" value="1"/>
</dbReference>
<dbReference type="InterPro" id="IPR001841">
    <property type="entry name" value="Znf_RING"/>
</dbReference>
<sequence>MATGCLDEDLHSQILQLTDRQVSSAPSEDAPKCCVICLTDVAKPCRALPCKHCNFDYLCLLTWLEHRPCCPLCNCAVQEVWYDLGDGDSQPKVYKVPATLTKFNNQNGVSSRSTSISELRSSSYADESAQLYGDEAMRRRRSIYRHNLYSLHVGSNRRQPTTSRYRELSPELFRKDNQLVSRARMWLRRELRVFEFLVTSNQSSHDHSPSRRCNKVDYLVEYTIAILKTLDTQSSEGQAEEMLQVYIGRRFTRLLLHELRAWLKSPCSTLRAWDRIVQYANRNALPRCTNLAGLPVQN</sequence>
<dbReference type="PANTHER" id="PTHR46077:SF1">
    <property type="entry name" value="TOP1 BINDING ARGININE_SERINE RICH PROTEIN, E3 UBIQUITIN LIGASE"/>
    <property type="match status" value="1"/>
</dbReference>
<evidence type="ECO:0000256" key="1">
    <source>
        <dbReference type="ARBA" id="ARBA00000900"/>
    </source>
</evidence>
<keyword evidence="4" id="KW-0805">Transcription regulation</keyword>
<dbReference type="EC" id="2.3.2.27" evidence="2"/>
<proteinExistence type="predicted"/>
<dbReference type="GO" id="GO:0061630">
    <property type="term" value="F:ubiquitin protein ligase activity"/>
    <property type="evidence" value="ECO:0007669"/>
    <property type="project" value="UniProtKB-EC"/>
</dbReference>
<evidence type="ECO:0000313" key="8">
    <source>
        <dbReference type="EMBL" id="TRX97602.1"/>
    </source>
</evidence>
<evidence type="ECO:0000256" key="2">
    <source>
        <dbReference type="ARBA" id="ARBA00012483"/>
    </source>
</evidence>
<comment type="catalytic activity">
    <reaction evidence="1">
        <text>S-ubiquitinyl-[E2 ubiquitin-conjugating enzyme]-L-cysteine + [acceptor protein]-L-lysine = [E2 ubiquitin-conjugating enzyme]-L-cysteine + N(6)-ubiquitinyl-[acceptor protein]-L-lysine.</text>
        <dbReference type="EC" id="2.3.2.27"/>
    </reaction>
</comment>
<dbReference type="InterPro" id="IPR013083">
    <property type="entry name" value="Znf_RING/FYVE/PHD"/>
</dbReference>
<gene>
    <name evidence="8" type="ORF">FHL15_001357</name>
</gene>
<dbReference type="GO" id="GO:0008270">
    <property type="term" value="F:zinc ion binding"/>
    <property type="evidence" value="ECO:0007669"/>
    <property type="project" value="UniProtKB-KW"/>
</dbReference>
<reference evidence="9" key="1">
    <citation type="submission" date="2019-06" db="EMBL/GenBank/DDBJ databases">
        <title>Draft genome sequence of the griseofulvin-producing fungus Xylaria cubensis strain G536.</title>
        <authorList>
            <person name="Mead M.E."/>
            <person name="Raja H.A."/>
            <person name="Steenwyk J.L."/>
            <person name="Knowles S.L."/>
            <person name="Oberlies N.H."/>
            <person name="Rokas A."/>
        </authorList>
    </citation>
    <scope>NUCLEOTIDE SEQUENCE [LARGE SCALE GENOMIC DNA]</scope>
    <source>
        <strain evidence="9">G536</strain>
    </source>
</reference>
<keyword evidence="6" id="KW-0479">Metal-binding</keyword>
<keyword evidence="9" id="KW-1185">Reference proteome</keyword>
<feature type="domain" description="RING-type" evidence="7">
    <location>
        <begin position="34"/>
        <end position="74"/>
    </location>
</feature>
<dbReference type="STRING" id="2512241.A0A553IBN2"/>
<dbReference type="Proteomes" id="UP000319160">
    <property type="component" value="Unassembled WGS sequence"/>
</dbReference>
<keyword evidence="6" id="KW-0862">Zinc</keyword>
<evidence type="ECO:0000256" key="4">
    <source>
        <dbReference type="ARBA" id="ARBA00023015"/>
    </source>
</evidence>
<name>A0A553IBN2_9PEZI</name>
<dbReference type="GO" id="GO:0006513">
    <property type="term" value="P:protein monoubiquitination"/>
    <property type="evidence" value="ECO:0007669"/>
    <property type="project" value="TreeGrafter"/>
</dbReference>
<dbReference type="GO" id="GO:0000209">
    <property type="term" value="P:protein polyubiquitination"/>
    <property type="evidence" value="ECO:0007669"/>
    <property type="project" value="TreeGrafter"/>
</dbReference>
<dbReference type="SUPFAM" id="SSF57850">
    <property type="entry name" value="RING/U-box"/>
    <property type="match status" value="1"/>
</dbReference>